<protein>
    <submittedName>
        <fullName evidence="2">VOC family protein</fullName>
    </submittedName>
</protein>
<comment type="caution">
    <text evidence="2">The sequence shown here is derived from an EMBL/GenBank/DDBJ whole genome shotgun (WGS) entry which is preliminary data.</text>
</comment>
<dbReference type="RefSeq" id="WP_143776875.1">
    <property type="nucleotide sequence ID" value="NZ_VKKU01000002.1"/>
</dbReference>
<dbReference type="InterPro" id="IPR029068">
    <property type="entry name" value="Glyas_Bleomycin-R_OHBP_Dase"/>
</dbReference>
<name>A0A553WAD8_9SPHN</name>
<sequence>MSSYLTHGRIMGGVVATPDLQAALRDYHQRLGFRLVETTVVPDELASSWGIAGLAGKPMAVLQPTSGAHCFLRLVEQPLPPQFVPTTTFGWASYEITVQDVFGWPAKLEGSGFDIIGPPKEIPGLPYFVAMQVHGRGKEMLYFNETRSNTPSTDLPFAQSPMDHIFIVILATPDREATVAWYRDRLGLDVGDSYTIAYSMINNAFGLPADTMSSLTMVQKGRLPIVEIDDYPPQTRHRVADAGCLPPGNALVTVAVDNLDDLDLAWIAPPQSLAGPLYGGRRSATVHGVAGELLELVEIGR</sequence>
<dbReference type="Proteomes" id="UP000320160">
    <property type="component" value="Unassembled WGS sequence"/>
</dbReference>
<dbReference type="CDD" id="cd06587">
    <property type="entry name" value="VOC"/>
    <property type="match status" value="1"/>
</dbReference>
<dbReference type="InterPro" id="IPR004360">
    <property type="entry name" value="Glyas_Fos-R_dOase_dom"/>
</dbReference>
<organism evidence="2 3">
    <name type="scientific">Sphingorhabdus contaminans</name>
    <dbReference type="NCBI Taxonomy" id="1343899"/>
    <lineage>
        <taxon>Bacteria</taxon>
        <taxon>Pseudomonadati</taxon>
        <taxon>Pseudomonadota</taxon>
        <taxon>Alphaproteobacteria</taxon>
        <taxon>Sphingomonadales</taxon>
        <taxon>Sphingomonadaceae</taxon>
        <taxon>Sphingorhabdus</taxon>
    </lineage>
</organism>
<keyword evidence="3" id="KW-1185">Reference proteome</keyword>
<proteinExistence type="predicted"/>
<dbReference type="Pfam" id="PF00903">
    <property type="entry name" value="Glyoxalase"/>
    <property type="match status" value="1"/>
</dbReference>
<evidence type="ECO:0000313" key="2">
    <source>
        <dbReference type="EMBL" id="TSB01657.1"/>
    </source>
</evidence>
<dbReference type="OrthoDB" id="7545296at2"/>
<dbReference type="Gene3D" id="3.10.180.10">
    <property type="entry name" value="2,3-Dihydroxybiphenyl 1,2-Dioxygenase, domain 1"/>
    <property type="match status" value="2"/>
</dbReference>
<accession>A0A553WAD8</accession>
<dbReference type="EMBL" id="VKKU01000002">
    <property type="protein sequence ID" value="TSB01657.1"/>
    <property type="molecule type" value="Genomic_DNA"/>
</dbReference>
<dbReference type="AlphaFoldDB" id="A0A553WAD8"/>
<dbReference type="SUPFAM" id="SSF54593">
    <property type="entry name" value="Glyoxalase/Bleomycin resistance protein/Dihydroxybiphenyl dioxygenase"/>
    <property type="match status" value="2"/>
</dbReference>
<reference evidence="2 3" key="1">
    <citation type="submission" date="2019-07" db="EMBL/GenBank/DDBJ databases">
        <authorList>
            <person name="Park M."/>
        </authorList>
    </citation>
    <scope>NUCLEOTIDE SEQUENCE [LARGE SCALE GENOMIC DNA]</scope>
    <source>
        <strain evidence="2 3">KCTC32445</strain>
    </source>
</reference>
<feature type="domain" description="Glyoxalase/fosfomycin resistance/dioxygenase" evidence="1">
    <location>
        <begin position="15"/>
        <end position="123"/>
    </location>
</feature>
<gene>
    <name evidence="2" type="ORF">FOM92_10780</name>
</gene>
<evidence type="ECO:0000313" key="3">
    <source>
        <dbReference type="Proteomes" id="UP000320160"/>
    </source>
</evidence>
<evidence type="ECO:0000259" key="1">
    <source>
        <dbReference type="Pfam" id="PF00903"/>
    </source>
</evidence>